<evidence type="ECO:0000313" key="2">
    <source>
        <dbReference type="Proteomes" id="UP001500253"/>
    </source>
</evidence>
<accession>A0ABN3H633</accession>
<sequence>MIRTDSSWSRLPQAPNIIVPRAYSLTEMPVPPRILRFMGVPPYVRHVVSVGCGPSFRPAGPGTRPGSTWVWQNHLDGRASGGLSRIRG</sequence>
<reference evidence="1 2" key="1">
    <citation type="journal article" date="2019" name="Int. J. Syst. Evol. Microbiol.">
        <title>The Global Catalogue of Microorganisms (GCM) 10K type strain sequencing project: providing services to taxonomists for standard genome sequencing and annotation.</title>
        <authorList>
            <consortium name="The Broad Institute Genomics Platform"/>
            <consortium name="The Broad Institute Genome Sequencing Center for Infectious Disease"/>
            <person name="Wu L."/>
            <person name="Ma J."/>
        </authorList>
    </citation>
    <scope>NUCLEOTIDE SEQUENCE [LARGE SCALE GENOMIC DNA]</scope>
    <source>
        <strain evidence="1 2">JCM 4316</strain>
    </source>
</reference>
<proteinExistence type="predicted"/>
<keyword evidence="2" id="KW-1185">Reference proteome</keyword>
<dbReference type="Proteomes" id="UP001500253">
    <property type="component" value="Unassembled WGS sequence"/>
</dbReference>
<comment type="caution">
    <text evidence="1">The sequence shown here is derived from an EMBL/GenBank/DDBJ whole genome shotgun (WGS) entry which is preliminary data.</text>
</comment>
<protein>
    <submittedName>
        <fullName evidence="1">Uncharacterized protein</fullName>
    </submittedName>
</protein>
<organism evidence="1 2">
    <name type="scientific">Streptomyces cuspidosporus</name>
    <dbReference type="NCBI Taxonomy" id="66882"/>
    <lineage>
        <taxon>Bacteria</taxon>
        <taxon>Bacillati</taxon>
        <taxon>Actinomycetota</taxon>
        <taxon>Actinomycetes</taxon>
        <taxon>Kitasatosporales</taxon>
        <taxon>Streptomycetaceae</taxon>
        <taxon>Streptomyces</taxon>
    </lineage>
</organism>
<evidence type="ECO:0000313" key="1">
    <source>
        <dbReference type="EMBL" id="GAA2370212.1"/>
    </source>
</evidence>
<dbReference type="EMBL" id="BAAASD010000053">
    <property type="protein sequence ID" value="GAA2370212.1"/>
    <property type="molecule type" value="Genomic_DNA"/>
</dbReference>
<gene>
    <name evidence="1" type="ORF">GCM10010246_75250</name>
</gene>
<name>A0ABN3H633_9ACTN</name>